<accession>A0ABV6GGE7</accession>
<organism evidence="3 4">
    <name type="scientific">Metabacillus herbersteinensis</name>
    <dbReference type="NCBI Taxonomy" id="283816"/>
    <lineage>
        <taxon>Bacteria</taxon>
        <taxon>Bacillati</taxon>
        <taxon>Bacillota</taxon>
        <taxon>Bacilli</taxon>
        <taxon>Bacillales</taxon>
        <taxon>Bacillaceae</taxon>
        <taxon>Metabacillus</taxon>
    </lineage>
</organism>
<protein>
    <submittedName>
        <fullName evidence="3">PspA/IM30 family protein</fullName>
    </submittedName>
</protein>
<evidence type="ECO:0000256" key="1">
    <source>
        <dbReference type="ARBA" id="ARBA00043985"/>
    </source>
</evidence>
<dbReference type="EMBL" id="JBHLVO010000011">
    <property type="protein sequence ID" value="MFC0272533.1"/>
    <property type="molecule type" value="Genomic_DNA"/>
</dbReference>
<dbReference type="PANTHER" id="PTHR31088:SF6">
    <property type="entry name" value="PHAGE SHOCK PROTEIN A"/>
    <property type="match status" value="1"/>
</dbReference>
<dbReference type="Pfam" id="PF04012">
    <property type="entry name" value="PspA_IM30"/>
    <property type="match status" value="1"/>
</dbReference>
<comment type="similarity">
    <text evidence="1">Belongs to the PspA/Vipp/IM30 family.</text>
</comment>
<dbReference type="Proteomes" id="UP001589854">
    <property type="component" value="Unassembled WGS sequence"/>
</dbReference>
<evidence type="ECO:0000256" key="2">
    <source>
        <dbReference type="SAM" id="MobiDB-lite"/>
    </source>
</evidence>
<evidence type="ECO:0000313" key="4">
    <source>
        <dbReference type="Proteomes" id="UP001589854"/>
    </source>
</evidence>
<dbReference type="PANTHER" id="PTHR31088">
    <property type="entry name" value="MEMBRANE-ASSOCIATED PROTEIN VIPP1, CHLOROPLASTIC"/>
    <property type="match status" value="1"/>
</dbReference>
<sequence length="223" mass="25283">MSLFKRIRDNVMSNVNAALDKAEDPEKLLEQYLRDMSADILEAERAVAKQITVEKKFKMQLSDAEEMVEKRGEQALKALEAGNEDLARRALVDKQEYEKKLVELQGSYDAAKQNAEDLRSRLSEMKSEFEKMKHRKDTLKARASSAKAQKEMNQAMSSFGTDNARQGFDRLEDKIMQLEAEAETSEDLRGSNKSLDDELESIGNPKIEDELAAMKAKIGKKSE</sequence>
<dbReference type="RefSeq" id="WP_378934953.1">
    <property type="nucleotide sequence ID" value="NZ_JBHLVO010000011.1"/>
</dbReference>
<evidence type="ECO:0000313" key="3">
    <source>
        <dbReference type="EMBL" id="MFC0272533.1"/>
    </source>
</evidence>
<keyword evidence="4" id="KW-1185">Reference proteome</keyword>
<name>A0ABV6GGE7_9BACI</name>
<comment type="caution">
    <text evidence="3">The sequence shown here is derived from an EMBL/GenBank/DDBJ whole genome shotgun (WGS) entry which is preliminary data.</text>
</comment>
<gene>
    <name evidence="3" type="ORF">ACFFIX_13925</name>
</gene>
<reference evidence="3 4" key="1">
    <citation type="submission" date="2024-09" db="EMBL/GenBank/DDBJ databases">
        <authorList>
            <person name="Sun Q."/>
            <person name="Mori K."/>
        </authorList>
    </citation>
    <scope>NUCLEOTIDE SEQUENCE [LARGE SCALE GENOMIC DNA]</scope>
    <source>
        <strain evidence="3 4">CCM 7228</strain>
    </source>
</reference>
<feature type="region of interest" description="Disordered" evidence="2">
    <location>
        <begin position="179"/>
        <end position="202"/>
    </location>
</feature>
<dbReference type="InterPro" id="IPR007157">
    <property type="entry name" value="PspA_VIPP1"/>
</dbReference>
<feature type="compositionally biased region" description="Basic and acidic residues" evidence="2">
    <location>
        <begin position="186"/>
        <end position="196"/>
    </location>
</feature>
<proteinExistence type="inferred from homology"/>